<dbReference type="EMBL" id="MIGC01006588">
    <property type="protein sequence ID" value="PHJ16138.1"/>
    <property type="molecule type" value="Genomic_DNA"/>
</dbReference>
<evidence type="ECO:0000256" key="1">
    <source>
        <dbReference type="SAM" id="MobiDB-lite"/>
    </source>
</evidence>
<dbReference type="VEuPathDB" id="ToxoDB:CSUI_010051"/>
<protein>
    <submittedName>
        <fullName evidence="2">Uncharacterized protein</fullName>
    </submittedName>
</protein>
<accession>A0A2C6KHK6</accession>
<name>A0A2C6KHK6_9APIC</name>
<organism evidence="2 3">
    <name type="scientific">Cystoisospora suis</name>
    <dbReference type="NCBI Taxonomy" id="483139"/>
    <lineage>
        <taxon>Eukaryota</taxon>
        <taxon>Sar</taxon>
        <taxon>Alveolata</taxon>
        <taxon>Apicomplexa</taxon>
        <taxon>Conoidasida</taxon>
        <taxon>Coccidia</taxon>
        <taxon>Eucoccidiorida</taxon>
        <taxon>Eimeriorina</taxon>
        <taxon>Sarcocystidae</taxon>
        <taxon>Cystoisospora</taxon>
    </lineage>
</organism>
<dbReference type="AlphaFoldDB" id="A0A2C6KHK6"/>
<dbReference type="Proteomes" id="UP000221165">
    <property type="component" value="Unassembled WGS sequence"/>
</dbReference>
<feature type="region of interest" description="Disordered" evidence="1">
    <location>
        <begin position="298"/>
        <end position="364"/>
    </location>
</feature>
<keyword evidence="3" id="KW-1185">Reference proteome</keyword>
<feature type="compositionally biased region" description="Basic and acidic residues" evidence="1">
    <location>
        <begin position="302"/>
        <end position="317"/>
    </location>
</feature>
<gene>
    <name evidence="2" type="ORF">CSUI_010051</name>
</gene>
<reference evidence="2 3" key="1">
    <citation type="journal article" date="2017" name="Int. J. Parasitol.">
        <title>The genome of the protozoan parasite Cystoisospora suis and a reverse vaccinology approach to identify vaccine candidates.</title>
        <authorList>
            <person name="Palmieri N."/>
            <person name="Shrestha A."/>
            <person name="Ruttkowski B."/>
            <person name="Beck T."/>
            <person name="Vogl C."/>
            <person name="Tomley F."/>
            <person name="Blake D.P."/>
            <person name="Joachim A."/>
        </authorList>
    </citation>
    <scope>NUCLEOTIDE SEQUENCE [LARGE SCALE GENOMIC DNA]</scope>
    <source>
        <strain evidence="2 3">Wien I</strain>
    </source>
</reference>
<evidence type="ECO:0000313" key="2">
    <source>
        <dbReference type="EMBL" id="PHJ16138.1"/>
    </source>
</evidence>
<sequence length="591" mass="66483">MIFPSEISVTGPGSGCRSTASCEGATETGDVRHVPRAASTRRSPGRFQANTEEVWCRGLRKRQNTTRPHCTETVASELIEWTSQKTQEFLSGSVLRHQTSAIHPGWVGQLCKAPQREDIERGRDIQSPARGQHRQHLGALSSPANAATLMWEGSFPLLTELPWRRSLRIAYETAYPTQKRHTQYRIRNGGITASRLSRGAKAVCVAVRRQSAVRKSDVGDRTAELRGSVANDGEDKGERSAALEAPDVRGAQRGVLSQTGCKWAAQHRIESAQQDDVLWRLAADSRLPWHKLRQRFTGQNRSGEDIGVREARTSDERNSDEEREPISTGEYYCGEETTGDRQEESPPLCGDERRVPESRGEGTGRLGHIAATAASQELRPQPGEANLKFGNLTRVSDQQLKPKSVSETRRAWRSVHARSSVSWAKRRAYFCLYLEDLAERLKVFADNRKAERERAAEPQALQLLKQHERSNRADAASIFNRRWGGLSLGCACSREVHTRVFRRTFIYTGRGERRKQLRCVSGFHVDDFGDPVEDDGDTNAALQQRKRRREQAQLCCFEVLAGAGSPWQEQDKEDHLLEYLLKRMGKAREAH</sequence>
<dbReference type="RefSeq" id="XP_067917868.1">
    <property type="nucleotide sequence ID" value="XM_068070158.1"/>
</dbReference>
<proteinExistence type="predicted"/>
<evidence type="ECO:0000313" key="3">
    <source>
        <dbReference type="Proteomes" id="UP000221165"/>
    </source>
</evidence>
<feature type="region of interest" description="Disordered" evidence="1">
    <location>
        <begin position="216"/>
        <end position="242"/>
    </location>
</feature>
<dbReference type="GeneID" id="94433369"/>
<feature type="compositionally biased region" description="Basic and acidic residues" evidence="1">
    <location>
        <begin position="338"/>
        <end position="362"/>
    </location>
</feature>
<feature type="region of interest" description="Disordered" evidence="1">
    <location>
        <begin position="1"/>
        <end position="47"/>
    </location>
</feature>
<comment type="caution">
    <text evidence="2">The sequence shown here is derived from an EMBL/GenBank/DDBJ whole genome shotgun (WGS) entry which is preliminary data.</text>
</comment>